<evidence type="ECO:0000256" key="1">
    <source>
        <dbReference type="ARBA" id="ARBA00004141"/>
    </source>
</evidence>
<feature type="transmembrane region" description="Helical" evidence="6">
    <location>
        <begin position="188"/>
        <end position="206"/>
    </location>
</feature>
<gene>
    <name evidence="7" type="ORF">E8E12_007821</name>
</gene>
<evidence type="ECO:0008006" key="9">
    <source>
        <dbReference type="Google" id="ProtNLM"/>
    </source>
</evidence>
<feature type="transmembrane region" description="Helical" evidence="6">
    <location>
        <begin position="118"/>
        <end position="137"/>
    </location>
</feature>
<keyword evidence="4 6" id="KW-1133">Transmembrane helix</keyword>
<dbReference type="EMBL" id="SWKV01000049">
    <property type="protein sequence ID" value="KAF3036598.1"/>
    <property type="molecule type" value="Genomic_DNA"/>
</dbReference>
<name>A0A9P4WML8_9PLEO</name>
<dbReference type="GO" id="GO:0016020">
    <property type="term" value="C:membrane"/>
    <property type="evidence" value="ECO:0007669"/>
    <property type="project" value="UniProtKB-SubCell"/>
</dbReference>
<keyword evidence="3 6" id="KW-0812">Transmembrane</keyword>
<dbReference type="OrthoDB" id="3257095at2759"/>
<feature type="transmembrane region" description="Helical" evidence="6">
    <location>
        <begin position="367"/>
        <end position="387"/>
    </location>
</feature>
<evidence type="ECO:0000256" key="4">
    <source>
        <dbReference type="ARBA" id="ARBA00022989"/>
    </source>
</evidence>
<dbReference type="Pfam" id="PF13520">
    <property type="entry name" value="AA_permease_2"/>
    <property type="match status" value="1"/>
</dbReference>
<feature type="transmembrane region" description="Helical" evidence="6">
    <location>
        <begin position="33"/>
        <end position="60"/>
    </location>
</feature>
<feature type="transmembrane region" description="Helical" evidence="6">
    <location>
        <begin position="470"/>
        <end position="488"/>
    </location>
</feature>
<dbReference type="InterPro" id="IPR004840">
    <property type="entry name" value="Amino_acid_permease_CS"/>
</dbReference>
<accession>A0A9P4WML8</accession>
<keyword evidence="5 6" id="KW-0472">Membrane</keyword>
<proteinExistence type="predicted"/>
<dbReference type="PANTHER" id="PTHR45649">
    <property type="entry name" value="AMINO-ACID PERMEASE BAT1"/>
    <property type="match status" value="1"/>
</dbReference>
<evidence type="ECO:0000256" key="2">
    <source>
        <dbReference type="ARBA" id="ARBA00022448"/>
    </source>
</evidence>
<dbReference type="Gene3D" id="1.20.1740.10">
    <property type="entry name" value="Amino acid/polyamine transporter I"/>
    <property type="match status" value="1"/>
</dbReference>
<feature type="transmembrane region" description="Helical" evidence="6">
    <location>
        <begin position="393"/>
        <end position="417"/>
    </location>
</feature>
<reference evidence="7" key="1">
    <citation type="submission" date="2019-04" db="EMBL/GenBank/DDBJ databases">
        <title>Sequencing of skin fungus with MAO and IRED activity.</title>
        <authorList>
            <person name="Marsaioli A.J."/>
            <person name="Bonatto J.M.C."/>
            <person name="Reis Junior O."/>
        </authorList>
    </citation>
    <scope>NUCLEOTIDE SEQUENCE</scope>
    <source>
        <strain evidence="7">28M1</strain>
    </source>
</reference>
<feature type="transmembrane region" description="Helical" evidence="6">
    <location>
        <begin position="67"/>
        <end position="86"/>
    </location>
</feature>
<evidence type="ECO:0000256" key="6">
    <source>
        <dbReference type="SAM" id="Phobius"/>
    </source>
</evidence>
<keyword evidence="2" id="KW-0813">Transport</keyword>
<organism evidence="7 8">
    <name type="scientific">Didymella heteroderae</name>
    <dbReference type="NCBI Taxonomy" id="1769908"/>
    <lineage>
        <taxon>Eukaryota</taxon>
        <taxon>Fungi</taxon>
        <taxon>Dikarya</taxon>
        <taxon>Ascomycota</taxon>
        <taxon>Pezizomycotina</taxon>
        <taxon>Dothideomycetes</taxon>
        <taxon>Pleosporomycetidae</taxon>
        <taxon>Pleosporales</taxon>
        <taxon>Pleosporineae</taxon>
        <taxon>Didymellaceae</taxon>
        <taxon>Didymella</taxon>
    </lineage>
</organism>
<protein>
    <recommendedName>
        <fullName evidence="9">Amino acid transmembrane transporter</fullName>
    </recommendedName>
</protein>
<evidence type="ECO:0000313" key="8">
    <source>
        <dbReference type="Proteomes" id="UP000758155"/>
    </source>
</evidence>
<dbReference type="AlphaFoldDB" id="A0A9P4WML8"/>
<sequence>MSATPTSDPEKKVEVFDEDDAVLAQLGYTQGNFGLVGMVGFSFSIVTSWTALSGVLIIGVETGGPPVMIWGWLATCIFTLAVAYSMAEMCSAYPLAGGQYSWVAILAPTSWARGFSYICGWFMLIGILAMGATNNFIATNFVLGTAQLNYGFTIERWHTVLCAYLITFIAMVSNIYCPHILNKLSKAILAWNMLSFVVCLATILATNDHKQSPEFVFSDFQNFTGWKPPYAVVLGLLQSAYGMCCYDAPAHMTEEIKNARKQAPRAIVMAVYMGFVTGFIWLIALSFCIGDLDATATTATGVPVIEILFNSTGSVAGASALTSMISVICLVASNSLMAEGSRSLYAFARDQGLPFSDLLSKVSSRSVPVYAVLLTGLVQIAFNSIYFGTVTGFNTIVAIATQGFYLSYAMPLLARIIAHFSGKKTRLEGPYSLGRYGIVLNIIGFLFLAFMCIIANFPSATPVDSENMNYTSAATGLIMLFSAIFWLTTGRTKFTGPESGHLLETDVSSDHSGLGENSYWEKSFRDSRWFTRGWTLQELIAPIHVDFFTREEERLVDKAEIRELIRNITGISLQVLQGTPVDQVSVEERFNWAKERRTKREEDESYSLLGIFDVQMPLIYGEGRSKAVRRLKNEIELAGRLRHRDRRTQYTPPKKQRLY</sequence>
<feature type="transmembrane region" description="Helical" evidence="6">
    <location>
        <begin position="307"/>
        <end position="332"/>
    </location>
</feature>
<dbReference type="PROSITE" id="PS00218">
    <property type="entry name" value="AMINO_ACID_PERMEASE_1"/>
    <property type="match status" value="1"/>
</dbReference>
<dbReference type="GO" id="GO:0006865">
    <property type="term" value="P:amino acid transport"/>
    <property type="evidence" value="ECO:0007669"/>
    <property type="project" value="InterPro"/>
</dbReference>
<evidence type="ECO:0000256" key="3">
    <source>
        <dbReference type="ARBA" id="ARBA00022692"/>
    </source>
</evidence>
<dbReference type="Proteomes" id="UP000758155">
    <property type="component" value="Unassembled WGS sequence"/>
</dbReference>
<evidence type="ECO:0000313" key="7">
    <source>
        <dbReference type="EMBL" id="KAF3036598.1"/>
    </source>
</evidence>
<dbReference type="InterPro" id="IPR002293">
    <property type="entry name" value="AA/rel_permease1"/>
</dbReference>
<feature type="transmembrane region" description="Helical" evidence="6">
    <location>
        <begin position="438"/>
        <end position="458"/>
    </location>
</feature>
<comment type="caution">
    <text evidence="7">The sequence shown here is derived from an EMBL/GenBank/DDBJ whole genome shotgun (WGS) entry which is preliminary data.</text>
</comment>
<keyword evidence="8" id="KW-1185">Reference proteome</keyword>
<feature type="transmembrane region" description="Helical" evidence="6">
    <location>
        <begin position="157"/>
        <end position="176"/>
    </location>
</feature>
<dbReference type="GO" id="GO:0022857">
    <property type="term" value="F:transmembrane transporter activity"/>
    <property type="evidence" value="ECO:0007669"/>
    <property type="project" value="InterPro"/>
</dbReference>
<evidence type="ECO:0000256" key="5">
    <source>
        <dbReference type="ARBA" id="ARBA00023136"/>
    </source>
</evidence>
<feature type="transmembrane region" description="Helical" evidence="6">
    <location>
        <begin position="266"/>
        <end position="287"/>
    </location>
</feature>
<comment type="subcellular location">
    <subcellularLocation>
        <location evidence="1">Membrane</location>
        <topology evidence="1">Multi-pass membrane protein</topology>
    </subcellularLocation>
</comment>
<dbReference type="PANTHER" id="PTHR45649:SF8">
    <property type="entry name" value="PERMEASE, PUTATIVE-RELATED"/>
    <property type="match status" value="1"/>
</dbReference>